<dbReference type="GO" id="GO:0016301">
    <property type="term" value="F:kinase activity"/>
    <property type="evidence" value="ECO:0007669"/>
    <property type="project" value="UniProtKB-KW"/>
</dbReference>
<evidence type="ECO:0000313" key="2">
    <source>
        <dbReference type="EMBL" id="GLD54399.1"/>
    </source>
</evidence>
<gene>
    <name evidence="2" type="ORF">AKAME5_000702600</name>
</gene>
<keyword evidence="3" id="KW-1185">Reference proteome</keyword>
<organism evidence="2 3">
    <name type="scientific">Lates japonicus</name>
    <name type="common">Japanese lates</name>
    <dbReference type="NCBI Taxonomy" id="270547"/>
    <lineage>
        <taxon>Eukaryota</taxon>
        <taxon>Metazoa</taxon>
        <taxon>Chordata</taxon>
        <taxon>Craniata</taxon>
        <taxon>Vertebrata</taxon>
        <taxon>Euteleostomi</taxon>
        <taxon>Actinopterygii</taxon>
        <taxon>Neopterygii</taxon>
        <taxon>Teleostei</taxon>
        <taxon>Neoteleostei</taxon>
        <taxon>Acanthomorphata</taxon>
        <taxon>Carangaria</taxon>
        <taxon>Carangaria incertae sedis</taxon>
        <taxon>Centropomidae</taxon>
        <taxon>Lates</taxon>
    </lineage>
</organism>
<feature type="region of interest" description="Disordered" evidence="1">
    <location>
        <begin position="45"/>
        <end position="65"/>
    </location>
</feature>
<name>A0AAD3MIF9_LATJO</name>
<protein>
    <submittedName>
        <fullName evidence="2">Death-associated protein kinase 1</fullName>
    </submittedName>
</protein>
<evidence type="ECO:0000256" key="1">
    <source>
        <dbReference type="SAM" id="MobiDB-lite"/>
    </source>
</evidence>
<keyword evidence="2" id="KW-0418">Kinase</keyword>
<dbReference type="Proteomes" id="UP001279410">
    <property type="component" value="Unassembled WGS sequence"/>
</dbReference>
<proteinExistence type="predicted"/>
<feature type="region of interest" description="Disordered" evidence="1">
    <location>
        <begin position="1"/>
        <end position="21"/>
    </location>
</feature>
<comment type="caution">
    <text evidence="2">The sequence shown here is derived from an EMBL/GenBank/DDBJ whole genome shotgun (WGS) entry which is preliminary data.</text>
</comment>
<dbReference type="EMBL" id="BRZM01000019">
    <property type="protein sequence ID" value="GLD54399.1"/>
    <property type="molecule type" value="Genomic_DNA"/>
</dbReference>
<dbReference type="AlphaFoldDB" id="A0AAD3MIF9"/>
<accession>A0AAD3MIF9</accession>
<feature type="compositionally biased region" description="Polar residues" evidence="1">
    <location>
        <begin position="12"/>
        <end position="21"/>
    </location>
</feature>
<evidence type="ECO:0000313" key="3">
    <source>
        <dbReference type="Proteomes" id="UP001279410"/>
    </source>
</evidence>
<keyword evidence="2" id="KW-0808">Transferase</keyword>
<sequence>MPYFQDNLGRAPSSSCGPQTVQPRIKLKLGHSGAGKETSLESLKSRHLAASSGEGGHALDSTHTNSPIAPNPLSVSISNLYPGCENVSVRSRSMMFEPSLAKGVLEVFSPVHNALSTADEQATKAIDIQHANIHGVGDFSVWEFSGNPVYYCSYDYFAANDVTAIHLVLFSLEEPYETQLGHITYWLNLLKALTLPQDNI</sequence>
<reference evidence="2" key="1">
    <citation type="submission" date="2022-08" db="EMBL/GenBank/DDBJ databases">
        <title>Genome sequencing of akame (Lates japonicus).</title>
        <authorList>
            <person name="Hashiguchi Y."/>
            <person name="Takahashi H."/>
        </authorList>
    </citation>
    <scope>NUCLEOTIDE SEQUENCE</scope>
    <source>
        <strain evidence="2">Kochi</strain>
    </source>
</reference>